<dbReference type="Proteomes" id="UP001153555">
    <property type="component" value="Unassembled WGS sequence"/>
</dbReference>
<reference evidence="2" key="1">
    <citation type="submission" date="2019-12" db="EMBL/GenBank/DDBJ databases">
        <authorList>
            <person name="Scholes J."/>
        </authorList>
    </citation>
    <scope>NUCLEOTIDE SEQUENCE</scope>
</reference>
<dbReference type="AlphaFoldDB" id="A0A9N7NIR3"/>
<evidence type="ECO:0000256" key="1">
    <source>
        <dbReference type="SAM" id="MobiDB-lite"/>
    </source>
</evidence>
<keyword evidence="3" id="KW-1185">Reference proteome</keyword>
<protein>
    <submittedName>
        <fullName evidence="2">Uncharacterized protein</fullName>
    </submittedName>
</protein>
<evidence type="ECO:0000313" key="2">
    <source>
        <dbReference type="EMBL" id="CAA0831242.1"/>
    </source>
</evidence>
<feature type="compositionally biased region" description="Low complexity" evidence="1">
    <location>
        <begin position="221"/>
        <end position="236"/>
    </location>
</feature>
<organism evidence="2 3">
    <name type="scientific">Striga hermonthica</name>
    <name type="common">Purple witchweed</name>
    <name type="synonym">Buchnera hermonthica</name>
    <dbReference type="NCBI Taxonomy" id="68872"/>
    <lineage>
        <taxon>Eukaryota</taxon>
        <taxon>Viridiplantae</taxon>
        <taxon>Streptophyta</taxon>
        <taxon>Embryophyta</taxon>
        <taxon>Tracheophyta</taxon>
        <taxon>Spermatophyta</taxon>
        <taxon>Magnoliopsida</taxon>
        <taxon>eudicotyledons</taxon>
        <taxon>Gunneridae</taxon>
        <taxon>Pentapetalae</taxon>
        <taxon>asterids</taxon>
        <taxon>lamiids</taxon>
        <taxon>Lamiales</taxon>
        <taxon>Orobanchaceae</taxon>
        <taxon>Buchnereae</taxon>
        <taxon>Striga</taxon>
    </lineage>
</organism>
<sequence>SVETDILTKVDRYHMSVNTCRLLHISHNVPVITKWADIYNMPAQHGKAATTQRNSSLRLSKWQAIKRNHQGPPLTVQNIMITVQIIMSGRDHATHPGQSHSTNHSPRRTTPPPPAANITNFLQNPEFIQGLSSLIARAMPRNSSTMPLTTNPTEHPNHIHHDHETHYLGSHLPHAGSGQTHGLSLLLLGSGPAAETAAEVAVGAAAAPGLSPGNQRPCVPPSCSSSKSSDTLSTVPREPGHSCHRVAELSKPAVLADGHHVHHSLHSCSVGSSSCLRTFSYRHYRTAGQKAADEQLVVPGL</sequence>
<name>A0A9N7NIR3_STRHE</name>
<accession>A0A9N7NIR3</accession>
<feature type="region of interest" description="Disordered" evidence="1">
    <location>
        <begin position="208"/>
        <end position="242"/>
    </location>
</feature>
<dbReference type="EMBL" id="CACSLK010027831">
    <property type="protein sequence ID" value="CAA0831242.1"/>
    <property type="molecule type" value="Genomic_DNA"/>
</dbReference>
<gene>
    <name evidence="2" type="ORF">SHERM_26622</name>
</gene>
<feature type="non-terminal residue" evidence="2">
    <location>
        <position position="301"/>
    </location>
</feature>
<proteinExistence type="predicted"/>
<feature type="non-terminal residue" evidence="2">
    <location>
        <position position="1"/>
    </location>
</feature>
<feature type="region of interest" description="Disordered" evidence="1">
    <location>
        <begin position="91"/>
        <end position="115"/>
    </location>
</feature>
<comment type="caution">
    <text evidence="2">The sequence shown here is derived from an EMBL/GenBank/DDBJ whole genome shotgun (WGS) entry which is preliminary data.</text>
</comment>
<evidence type="ECO:0000313" key="3">
    <source>
        <dbReference type="Proteomes" id="UP001153555"/>
    </source>
</evidence>